<name>A0ABR7XV30_9SPHI</name>
<organism evidence="1 2">
    <name type="scientific">Sphingobacterium chuzhouense</name>
    <dbReference type="NCBI Taxonomy" id="1742264"/>
    <lineage>
        <taxon>Bacteria</taxon>
        <taxon>Pseudomonadati</taxon>
        <taxon>Bacteroidota</taxon>
        <taxon>Sphingobacteriia</taxon>
        <taxon>Sphingobacteriales</taxon>
        <taxon>Sphingobacteriaceae</taxon>
        <taxon>Sphingobacterium</taxon>
    </lineage>
</organism>
<evidence type="ECO:0000313" key="2">
    <source>
        <dbReference type="Proteomes" id="UP000651112"/>
    </source>
</evidence>
<sequence>MNLADKKTTVEIKDNKRHYYPILAGQQKDISFNLKNTGEHPLMITDIITSCGCLKVNDDKNTFSVPPGKERLLTLSYNSSKNVGYVKHYVTLYGNFVSGEIQEIEFDINVVPNAMYTKDYEELYKEEVDAEGGFKRFVDGDENNKGYYMDEDFDKSIHENR</sequence>
<protein>
    <submittedName>
        <fullName evidence="1">DUF1573 domain-containing protein</fullName>
    </submittedName>
</protein>
<evidence type="ECO:0000313" key="1">
    <source>
        <dbReference type="EMBL" id="MBD1422883.1"/>
    </source>
</evidence>
<dbReference type="RefSeq" id="WP_190314567.1">
    <property type="nucleotide sequence ID" value="NZ_JACNYL010000003.1"/>
</dbReference>
<comment type="caution">
    <text evidence="1">The sequence shown here is derived from an EMBL/GenBank/DDBJ whole genome shotgun (WGS) entry which is preliminary data.</text>
</comment>
<dbReference type="EMBL" id="JACNYL010000003">
    <property type="protein sequence ID" value="MBD1422883.1"/>
    <property type="molecule type" value="Genomic_DNA"/>
</dbReference>
<dbReference type="Gene3D" id="2.60.40.10">
    <property type="entry name" value="Immunoglobulins"/>
    <property type="match status" value="1"/>
</dbReference>
<dbReference type="InterPro" id="IPR013783">
    <property type="entry name" value="Ig-like_fold"/>
</dbReference>
<reference evidence="1 2" key="1">
    <citation type="submission" date="2020-08" db="EMBL/GenBank/DDBJ databases">
        <title>Sphingobacterium sp. DN00404 isolated from aquaculture water.</title>
        <authorList>
            <person name="Zhang M."/>
        </authorList>
    </citation>
    <scope>NUCLEOTIDE SEQUENCE [LARGE SCALE GENOMIC DNA]</scope>
    <source>
        <strain evidence="1 2">KCTC 42746</strain>
    </source>
</reference>
<dbReference type="Proteomes" id="UP000651112">
    <property type="component" value="Unassembled WGS sequence"/>
</dbReference>
<proteinExistence type="predicted"/>
<dbReference type="InterPro" id="IPR011467">
    <property type="entry name" value="DUF1573"/>
</dbReference>
<dbReference type="Pfam" id="PF07610">
    <property type="entry name" value="DUF1573"/>
    <property type="match status" value="1"/>
</dbReference>
<keyword evidence="2" id="KW-1185">Reference proteome</keyword>
<accession>A0ABR7XV30</accession>
<gene>
    <name evidence="1" type="ORF">H8B21_15000</name>
</gene>